<reference evidence="1" key="2">
    <citation type="journal article" date="2015" name="Data Brief">
        <title>Shoot transcriptome of the giant reed, Arundo donax.</title>
        <authorList>
            <person name="Barrero R.A."/>
            <person name="Guerrero F.D."/>
            <person name="Moolhuijzen P."/>
            <person name="Goolsby J.A."/>
            <person name="Tidwell J."/>
            <person name="Bellgard S.E."/>
            <person name="Bellgard M.I."/>
        </authorList>
    </citation>
    <scope>NUCLEOTIDE SEQUENCE</scope>
    <source>
        <tissue evidence="1">Shoot tissue taken approximately 20 cm above the soil surface</tissue>
    </source>
</reference>
<evidence type="ECO:0000313" key="1">
    <source>
        <dbReference type="EMBL" id="JAE29469.1"/>
    </source>
</evidence>
<organism evidence="1">
    <name type="scientific">Arundo donax</name>
    <name type="common">Giant reed</name>
    <name type="synonym">Donax arundinaceus</name>
    <dbReference type="NCBI Taxonomy" id="35708"/>
    <lineage>
        <taxon>Eukaryota</taxon>
        <taxon>Viridiplantae</taxon>
        <taxon>Streptophyta</taxon>
        <taxon>Embryophyta</taxon>
        <taxon>Tracheophyta</taxon>
        <taxon>Spermatophyta</taxon>
        <taxon>Magnoliopsida</taxon>
        <taxon>Liliopsida</taxon>
        <taxon>Poales</taxon>
        <taxon>Poaceae</taxon>
        <taxon>PACMAD clade</taxon>
        <taxon>Arundinoideae</taxon>
        <taxon>Arundineae</taxon>
        <taxon>Arundo</taxon>
    </lineage>
</organism>
<dbReference type="EMBL" id="GBRH01168427">
    <property type="protein sequence ID" value="JAE29469.1"/>
    <property type="molecule type" value="Transcribed_RNA"/>
</dbReference>
<protein>
    <submittedName>
        <fullName evidence="1">Uncharacterized protein</fullName>
    </submittedName>
</protein>
<proteinExistence type="predicted"/>
<reference evidence="1" key="1">
    <citation type="submission" date="2014-09" db="EMBL/GenBank/DDBJ databases">
        <authorList>
            <person name="Magalhaes I.L.F."/>
            <person name="Oliveira U."/>
            <person name="Santos F.R."/>
            <person name="Vidigal T.H.D.A."/>
            <person name="Brescovit A.D."/>
            <person name="Santos A.J."/>
        </authorList>
    </citation>
    <scope>NUCLEOTIDE SEQUENCE</scope>
    <source>
        <tissue evidence="1">Shoot tissue taken approximately 20 cm above the soil surface</tissue>
    </source>
</reference>
<dbReference type="AlphaFoldDB" id="A0A0A9H106"/>
<sequence length="40" mass="4565">MKLFRLSDLQSTFAIVVSQKNKHIQQCNDFRKAIGISNQG</sequence>
<name>A0A0A9H106_ARUDO</name>
<accession>A0A0A9H106</accession>